<name>J6EWB6_TRIAS</name>
<dbReference type="KEGG" id="tasa:A1Q1_04171"/>
<comment type="caution">
    <text evidence="3">The sequence shown here is derived from an EMBL/GenBank/DDBJ whole genome shotgun (WGS) entry which is preliminary data.</text>
</comment>
<sequence length="136" mass="15168">MKVIAPLVLALLAVVSAQPFQEGLAGRPAKRGHQAQLEKNDVYADKQAWKRTGDWHDHHGDKCSDFYCRLQCKEQGFCRSECRNGKCKCSVRRDQHGKCNVPSKKPHPPRPTNGHGHGNGHGRGHDHDEDGQGDNE</sequence>
<protein>
    <submittedName>
        <fullName evidence="3">Uncharacterized protein</fullName>
    </submittedName>
</protein>
<dbReference type="Proteomes" id="UP000002748">
    <property type="component" value="Unassembled WGS sequence"/>
</dbReference>
<evidence type="ECO:0000313" key="3">
    <source>
        <dbReference type="EMBL" id="EJT47097.1"/>
    </source>
</evidence>
<evidence type="ECO:0000256" key="2">
    <source>
        <dbReference type="SAM" id="SignalP"/>
    </source>
</evidence>
<feature type="chain" id="PRO_5003787398" evidence="2">
    <location>
        <begin position="18"/>
        <end position="136"/>
    </location>
</feature>
<dbReference type="AlphaFoldDB" id="J6EWB6"/>
<feature type="signal peptide" evidence="2">
    <location>
        <begin position="1"/>
        <end position="17"/>
    </location>
</feature>
<evidence type="ECO:0000256" key="1">
    <source>
        <dbReference type="SAM" id="MobiDB-lite"/>
    </source>
</evidence>
<dbReference type="GeneID" id="25987684"/>
<accession>J6EWB6</accession>
<dbReference type="RefSeq" id="XP_014178023.1">
    <property type="nucleotide sequence ID" value="XM_014322548.1"/>
</dbReference>
<dbReference type="EMBL" id="ALBS01000263">
    <property type="protein sequence ID" value="EJT47097.1"/>
    <property type="molecule type" value="Genomic_DNA"/>
</dbReference>
<organism evidence="3 4">
    <name type="scientific">Trichosporon asahii var. asahii (strain ATCC 90039 / CBS 2479 / JCM 2466 / KCTC 7840 / NBRC 103889/ NCYC 2677 / UAMH 7654)</name>
    <name type="common">Yeast</name>
    <dbReference type="NCBI Taxonomy" id="1186058"/>
    <lineage>
        <taxon>Eukaryota</taxon>
        <taxon>Fungi</taxon>
        <taxon>Dikarya</taxon>
        <taxon>Basidiomycota</taxon>
        <taxon>Agaricomycotina</taxon>
        <taxon>Tremellomycetes</taxon>
        <taxon>Trichosporonales</taxon>
        <taxon>Trichosporonaceae</taxon>
        <taxon>Trichosporon</taxon>
    </lineage>
</organism>
<keyword evidence="2" id="KW-0732">Signal</keyword>
<evidence type="ECO:0000313" key="4">
    <source>
        <dbReference type="Proteomes" id="UP000002748"/>
    </source>
</evidence>
<gene>
    <name evidence="3" type="ORF">A1Q1_04171</name>
</gene>
<feature type="region of interest" description="Disordered" evidence="1">
    <location>
        <begin position="91"/>
        <end position="136"/>
    </location>
</feature>
<dbReference type="HOGENOM" id="CLU_1876893_0_0_1"/>
<proteinExistence type="predicted"/>
<dbReference type="VEuPathDB" id="FungiDB:A1Q1_04171"/>
<reference evidence="3 4" key="1">
    <citation type="journal article" date="2012" name="Eukaryot. Cell">
        <title>Draft genome sequence of CBS 2479, the standard type strain of Trichosporon asahii.</title>
        <authorList>
            <person name="Yang R.Y."/>
            <person name="Li H.T."/>
            <person name="Zhu H."/>
            <person name="Zhou G.P."/>
            <person name="Wang M."/>
            <person name="Wang L."/>
        </authorList>
    </citation>
    <scope>NUCLEOTIDE SEQUENCE [LARGE SCALE GENOMIC DNA]</scope>
    <source>
        <strain evidence="4">ATCC 90039 / CBS 2479 / JCM 2466 / KCTC 7840 / NCYC 2677 / UAMH 7654</strain>
    </source>
</reference>